<evidence type="ECO:0000313" key="9">
    <source>
        <dbReference type="EMBL" id="TQB74695.1"/>
    </source>
</evidence>
<feature type="transmembrane region" description="Helical" evidence="7">
    <location>
        <begin position="434"/>
        <end position="455"/>
    </location>
</feature>
<feature type="transmembrane region" description="Helical" evidence="7">
    <location>
        <begin position="742"/>
        <end position="767"/>
    </location>
</feature>
<dbReference type="FunFam" id="1.20.1250.20:FF:000082">
    <property type="entry name" value="MFS multidrug transporter, putative"/>
    <property type="match status" value="1"/>
</dbReference>
<feature type="transmembrane region" description="Helical" evidence="7">
    <location>
        <begin position="462"/>
        <end position="481"/>
    </location>
</feature>
<reference evidence="9 10" key="1">
    <citation type="submission" date="2019-06" db="EMBL/GenBank/DDBJ databases">
        <title>Wine fermentation using esterase from Monascus purpureus.</title>
        <authorList>
            <person name="Geng C."/>
            <person name="Zhang Y."/>
        </authorList>
    </citation>
    <scope>NUCLEOTIDE SEQUENCE [LARGE SCALE GENOMIC DNA]</scope>
    <source>
        <strain evidence="9">HQ1</strain>
    </source>
</reference>
<dbReference type="Gene3D" id="1.20.1250.20">
    <property type="entry name" value="MFS general substrate transporter like domains"/>
    <property type="match status" value="1"/>
</dbReference>
<feature type="transmembrane region" description="Helical" evidence="7">
    <location>
        <begin position="554"/>
        <end position="576"/>
    </location>
</feature>
<sequence length="866" mass="95876">MADETSSIATDLIIRLSLREKLDLVPAIFSVVASAFYHVIAGLFRGKTGAKGYRVHVWHAISRKVTSRLSLRQTSYLDFPTKIAYRISMKSRGVKPVSLSLPHGAAGHWIGNKDAKNVVIYYHGGGFNFPASTMHFSFFYSEIVKPLNKEGHDVAFFFLEYTLTPCASYPTQLRQAVEGLRYILDETKRLPSSVILGGDSAGANLVMAVLLHLSHPHPEIEPLDLEPGQKLAGAFACAPWDIIHIECLRTWAAAYLNGKQPDNWSEPMLAPTEWWKDVMADHVLFVAGTDEVLISGIEMFVKKFKSVNPEAAFFLAPGETHIAHTDADLGKGQQPDGATSRLSRLARIKVRLQQLIGGEGRKDLKERTDIEIHSWDGPKDPDNPFNWSKTYKWVLTLTVCIISVLTGLPAGSYGAGNNYMAERFHVKNEPFPNLFWATTSWNMGAAFWPLIFVPLTETSGRMPGYFVAYIILIISLFPSAFAQNFATLVVTRFFGGGASSVSINIVGGSISDVWYGNRDRSLPMSIFGFTSVIGIALGPFVGSMIQAIHKKSPWRWIFYIQIIFNTGLVPIFWLILRETRGDVILRKRAQKIRKKTGKPVYAQSEIDRPNLLQEMWLSFARPTRMLLTEPVVTFFTLWIAFAWGIMFLFFSSIPQTYKTNFNWSVVATGLVQLAISVGAVIGTVINPLQDWLYLRSARRNKETPGTPIPEARLYTSIIGSLIFAGGLFWYGWGSVGHGSIHWIVPTCGIVATGLGIYSIYMAVVNYLTDAYEKYAASALSAASLGRNSFGAFLPLASTPMFTNLGFGWAGSLLGFIGVALSVVPVVLVWKGQAIRRRSPFIREATLARKESASESSESDTEGKEGA</sequence>
<dbReference type="SUPFAM" id="SSF53474">
    <property type="entry name" value="alpha/beta-Hydrolases"/>
    <property type="match status" value="1"/>
</dbReference>
<feature type="transmembrane region" description="Helical" evidence="7">
    <location>
        <begin position="493"/>
        <end position="514"/>
    </location>
</feature>
<comment type="similarity">
    <text evidence="2">Belongs to the major facilitator superfamily.</text>
</comment>
<dbReference type="SUPFAM" id="SSF103473">
    <property type="entry name" value="MFS general substrate transporter"/>
    <property type="match status" value="1"/>
</dbReference>
<dbReference type="EMBL" id="VIFY01000028">
    <property type="protein sequence ID" value="TQB74695.1"/>
    <property type="molecule type" value="Genomic_DNA"/>
</dbReference>
<comment type="caution">
    <text evidence="9">The sequence shown here is derived from an EMBL/GenBank/DDBJ whole genome shotgun (WGS) entry which is preliminary data.</text>
</comment>
<name>A0A507QXT5_MONPU</name>
<proteinExistence type="inferred from homology"/>
<dbReference type="InterPro" id="IPR013094">
    <property type="entry name" value="AB_hydrolase_3"/>
</dbReference>
<dbReference type="STRING" id="5098.A0A507QXT5"/>
<feature type="transmembrane region" description="Helical" evidence="7">
    <location>
        <begin position="670"/>
        <end position="692"/>
    </location>
</feature>
<evidence type="ECO:0000256" key="5">
    <source>
        <dbReference type="ARBA" id="ARBA00023136"/>
    </source>
</evidence>
<evidence type="ECO:0000256" key="7">
    <source>
        <dbReference type="SAM" id="Phobius"/>
    </source>
</evidence>
<dbReference type="AlphaFoldDB" id="A0A507QXT5"/>
<accession>A0A507QXT5</accession>
<dbReference type="Pfam" id="PF07859">
    <property type="entry name" value="Abhydrolase_3"/>
    <property type="match status" value="1"/>
</dbReference>
<feature type="transmembrane region" description="Helical" evidence="7">
    <location>
        <begin position="713"/>
        <end position="730"/>
    </location>
</feature>
<dbReference type="GO" id="GO:0016787">
    <property type="term" value="F:hydrolase activity"/>
    <property type="evidence" value="ECO:0007669"/>
    <property type="project" value="InterPro"/>
</dbReference>
<dbReference type="PANTHER" id="PTHR23502">
    <property type="entry name" value="MAJOR FACILITATOR SUPERFAMILY"/>
    <property type="match status" value="1"/>
</dbReference>
<dbReference type="InterPro" id="IPR029058">
    <property type="entry name" value="AB_hydrolase_fold"/>
</dbReference>
<gene>
    <name evidence="9" type="ORF">MPDQ_004346</name>
</gene>
<dbReference type="PROSITE" id="PS50850">
    <property type="entry name" value="MFS"/>
    <property type="match status" value="1"/>
</dbReference>
<feature type="transmembrane region" description="Helical" evidence="7">
    <location>
        <begin position="526"/>
        <end position="548"/>
    </location>
</feature>
<dbReference type="Gene3D" id="3.40.50.1820">
    <property type="entry name" value="alpha/beta hydrolase"/>
    <property type="match status" value="1"/>
</dbReference>
<feature type="transmembrane region" description="Helical" evidence="7">
    <location>
        <begin position="774"/>
        <end position="796"/>
    </location>
</feature>
<comment type="subcellular location">
    <subcellularLocation>
        <location evidence="1">Cell membrane</location>
        <topology evidence="1">Multi-pass membrane protein</topology>
    </subcellularLocation>
</comment>
<dbReference type="InterPro" id="IPR020846">
    <property type="entry name" value="MFS_dom"/>
</dbReference>
<evidence type="ECO:0000256" key="6">
    <source>
        <dbReference type="SAM" id="MobiDB-lite"/>
    </source>
</evidence>
<keyword evidence="10" id="KW-1185">Reference proteome</keyword>
<evidence type="ECO:0000256" key="1">
    <source>
        <dbReference type="ARBA" id="ARBA00004651"/>
    </source>
</evidence>
<organism evidence="9 10">
    <name type="scientific">Monascus purpureus</name>
    <name type="common">Red mold</name>
    <name type="synonym">Monascus anka</name>
    <dbReference type="NCBI Taxonomy" id="5098"/>
    <lineage>
        <taxon>Eukaryota</taxon>
        <taxon>Fungi</taxon>
        <taxon>Dikarya</taxon>
        <taxon>Ascomycota</taxon>
        <taxon>Pezizomycotina</taxon>
        <taxon>Eurotiomycetes</taxon>
        <taxon>Eurotiomycetidae</taxon>
        <taxon>Eurotiales</taxon>
        <taxon>Aspergillaceae</taxon>
        <taxon>Monascus</taxon>
    </lineage>
</organism>
<dbReference type="InterPro" id="IPR011701">
    <property type="entry name" value="MFS"/>
</dbReference>
<keyword evidence="4 7" id="KW-1133">Transmembrane helix</keyword>
<feature type="transmembrane region" description="Helical" evidence="7">
    <location>
        <begin position="393"/>
        <end position="414"/>
    </location>
</feature>
<evidence type="ECO:0000256" key="4">
    <source>
        <dbReference type="ARBA" id="ARBA00022989"/>
    </source>
</evidence>
<feature type="transmembrane region" description="Helical" evidence="7">
    <location>
        <begin position="808"/>
        <end position="829"/>
    </location>
</feature>
<evidence type="ECO:0000256" key="2">
    <source>
        <dbReference type="ARBA" id="ARBA00008335"/>
    </source>
</evidence>
<keyword evidence="3 7" id="KW-0812">Transmembrane</keyword>
<dbReference type="Proteomes" id="UP000319663">
    <property type="component" value="Unassembled WGS sequence"/>
</dbReference>
<dbReference type="Pfam" id="PF07690">
    <property type="entry name" value="MFS_1"/>
    <property type="match status" value="1"/>
</dbReference>
<feature type="transmembrane region" description="Helical" evidence="7">
    <location>
        <begin position="24"/>
        <end position="44"/>
    </location>
</feature>
<feature type="domain" description="Major facilitator superfamily (MFS) profile" evidence="8">
    <location>
        <begin position="395"/>
        <end position="836"/>
    </location>
</feature>
<dbReference type="GO" id="GO:0005886">
    <property type="term" value="C:plasma membrane"/>
    <property type="evidence" value="ECO:0007669"/>
    <property type="project" value="UniProtKB-SubCell"/>
</dbReference>
<evidence type="ECO:0000256" key="3">
    <source>
        <dbReference type="ARBA" id="ARBA00022692"/>
    </source>
</evidence>
<feature type="region of interest" description="Disordered" evidence="6">
    <location>
        <begin position="847"/>
        <end position="866"/>
    </location>
</feature>
<evidence type="ECO:0000313" key="10">
    <source>
        <dbReference type="Proteomes" id="UP000319663"/>
    </source>
</evidence>
<feature type="transmembrane region" description="Helical" evidence="7">
    <location>
        <begin position="631"/>
        <end position="650"/>
    </location>
</feature>
<keyword evidence="5 7" id="KW-0472">Membrane</keyword>
<evidence type="ECO:0000259" key="8">
    <source>
        <dbReference type="PROSITE" id="PS50850"/>
    </source>
</evidence>
<protein>
    <recommendedName>
        <fullName evidence="8">Major facilitator superfamily (MFS) profile domain-containing protein</fullName>
    </recommendedName>
</protein>
<dbReference type="InterPro" id="IPR036259">
    <property type="entry name" value="MFS_trans_sf"/>
</dbReference>
<dbReference type="PANTHER" id="PTHR23502:SF61">
    <property type="entry name" value="MULTIDRUG TRANSPORTER, PUTATIVE (AFU_ORTHOLOGUE AFUA_3G02780)-RELATED"/>
    <property type="match status" value="1"/>
</dbReference>
<dbReference type="GO" id="GO:0022857">
    <property type="term" value="F:transmembrane transporter activity"/>
    <property type="evidence" value="ECO:0007669"/>
    <property type="project" value="InterPro"/>
</dbReference>